<feature type="compositionally biased region" description="Basic and acidic residues" evidence="1">
    <location>
        <begin position="89"/>
        <end position="101"/>
    </location>
</feature>
<dbReference type="OrthoDB" id="426353at2"/>
<dbReference type="AlphaFoldDB" id="A0A1U7J448"/>
<evidence type="ECO:0000313" key="2">
    <source>
        <dbReference type="EMBL" id="OKH47234.1"/>
    </source>
</evidence>
<dbReference type="STRING" id="549789.NIES30_14080"/>
<dbReference type="RefSeq" id="WP_073609185.1">
    <property type="nucleotide sequence ID" value="NZ_MRCG01000010.1"/>
</dbReference>
<comment type="caution">
    <text evidence="2">The sequence shown here is derived from an EMBL/GenBank/DDBJ whole genome shotgun (WGS) entry which is preliminary data.</text>
</comment>
<evidence type="ECO:0000256" key="1">
    <source>
        <dbReference type="SAM" id="MobiDB-lite"/>
    </source>
</evidence>
<gene>
    <name evidence="2" type="ORF">NIES30_14080</name>
</gene>
<protein>
    <submittedName>
        <fullName evidence="2">Uncharacterized protein</fullName>
    </submittedName>
</protein>
<dbReference type="InterPro" id="IPR045511">
    <property type="entry name" value="DUF6439"/>
</dbReference>
<keyword evidence="3" id="KW-1185">Reference proteome</keyword>
<sequence>MTPQAIARAAKPAAELTDLELAQILAERLAVKPADWHRLNRDRRVRASEQLAAALVFLLKQNSEEALVRVEQAAGWLNRSLQAPPCPTHGDRKTRLAEHSD</sequence>
<dbReference type="Pfam" id="PF20035">
    <property type="entry name" value="DUF6439"/>
    <property type="match status" value="1"/>
</dbReference>
<evidence type="ECO:0000313" key="3">
    <source>
        <dbReference type="Proteomes" id="UP000185557"/>
    </source>
</evidence>
<name>A0A1U7J448_9CYAN</name>
<proteinExistence type="predicted"/>
<feature type="region of interest" description="Disordered" evidence="1">
    <location>
        <begin position="79"/>
        <end position="101"/>
    </location>
</feature>
<dbReference type="EMBL" id="MRCG01000010">
    <property type="protein sequence ID" value="OKH47234.1"/>
    <property type="molecule type" value="Genomic_DNA"/>
</dbReference>
<dbReference type="Proteomes" id="UP000185557">
    <property type="component" value="Unassembled WGS sequence"/>
</dbReference>
<reference evidence="2 3" key="1">
    <citation type="submission" date="2016-11" db="EMBL/GenBank/DDBJ databases">
        <title>Draft Genome Sequences of Nine Cyanobacterial Strains from Diverse Habitats.</title>
        <authorList>
            <person name="Zhu T."/>
            <person name="Hou S."/>
            <person name="Lu X."/>
            <person name="Hess W.R."/>
        </authorList>
    </citation>
    <scope>NUCLEOTIDE SEQUENCE [LARGE SCALE GENOMIC DNA]</scope>
    <source>
        <strain evidence="2 3">NIES-30</strain>
    </source>
</reference>
<accession>A0A1U7J448</accession>
<organism evidence="2 3">
    <name type="scientific">Phormidium tenue NIES-30</name>
    <dbReference type="NCBI Taxonomy" id="549789"/>
    <lineage>
        <taxon>Bacteria</taxon>
        <taxon>Bacillati</taxon>
        <taxon>Cyanobacteriota</taxon>
        <taxon>Cyanophyceae</taxon>
        <taxon>Oscillatoriophycideae</taxon>
        <taxon>Oscillatoriales</taxon>
        <taxon>Oscillatoriaceae</taxon>
        <taxon>Phormidium</taxon>
    </lineage>
</organism>